<dbReference type="Gene3D" id="3.30.1820.10">
    <property type="entry name" value="Lp2179-like"/>
    <property type="match status" value="1"/>
</dbReference>
<dbReference type="Proteomes" id="UP000001285">
    <property type="component" value="Chromosome"/>
</dbReference>
<proteinExistence type="predicted"/>
<dbReference type="HOGENOM" id="CLU_169601_0_0_9"/>
<evidence type="ECO:0000313" key="1">
    <source>
        <dbReference type="EMBL" id="AEN99397.1"/>
    </source>
</evidence>
<reference evidence="1 2" key="1">
    <citation type="journal article" date="2011" name="Microb. Cell Fact.">
        <title>Genomic analysis reveals Lactobacillus sanfranciscensis as stable element in traditional sourdoughs.</title>
        <authorList>
            <person name="Vogel R.F."/>
            <person name="Pavlovic M."/>
            <person name="Ehrmann M.A."/>
            <person name="Wiezer A."/>
            <person name="Liesegang H."/>
            <person name="Offschanka S."/>
            <person name="Voget S."/>
            <person name="Angelov A."/>
            <person name="Bocker G."/>
            <person name="Liebl W."/>
        </authorList>
    </citation>
    <scope>NUCLEOTIDE SEQUENCE [LARGE SCALE GENOMIC DNA]</scope>
    <source>
        <strain evidence="1 2">TMW 1.1304</strain>
    </source>
</reference>
<name>G2KUE3_FRUST</name>
<protein>
    <recommendedName>
        <fullName evidence="3">Cysteine desulfurase</fullName>
    </recommendedName>
</protein>
<sequence length="115" mass="13545">MMAFNEVVRLKGDDHQYQLSSELKLFTLSDLGFTKTRNGNFEFKRSLDPNSPYLKKSIKLKVMIKQDLKSFKLSVVDGSELKEVDIFSTDKYENERTQFDFLMDNFILRKVFIKS</sequence>
<gene>
    <name evidence="1" type="ordered locus">LSA_09980</name>
</gene>
<dbReference type="STRING" id="714313.LSA_09980"/>
<dbReference type="Pfam" id="PF08866">
    <property type="entry name" value="DUF1831"/>
    <property type="match status" value="1"/>
</dbReference>
<evidence type="ECO:0008006" key="3">
    <source>
        <dbReference type="Google" id="ProtNLM"/>
    </source>
</evidence>
<keyword evidence="2" id="KW-1185">Reference proteome</keyword>
<dbReference type="InterPro" id="IPR035942">
    <property type="entry name" value="Lp2179-like_sf"/>
</dbReference>
<dbReference type="AlphaFoldDB" id="G2KUE3"/>
<evidence type="ECO:0000313" key="2">
    <source>
        <dbReference type="Proteomes" id="UP000001285"/>
    </source>
</evidence>
<dbReference type="SUPFAM" id="SSF160800">
    <property type="entry name" value="Lp2179-like"/>
    <property type="match status" value="1"/>
</dbReference>
<organism evidence="1 2">
    <name type="scientific">Fructilactobacillus sanfranciscensis (strain TMW 1.1304)</name>
    <name type="common">Lactobacillus sanfranciscensis</name>
    <dbReference type="NCBI Taxonomy" id="714313"/>
    <lineage>
        <taxon>Bacteria</taxon>
        <taxon>Bacillati</taxon>
        <taxon>Bacillota</taxon>
        <taxon>Bacilli</taxon>
        <taxon>Lactobacillales</taxon>
        <taxon>Lactobacillaceae</taxon>
        <taxon>Fructilactobacillus</taxon>
    </lineage>
</organism>
<accession>G2KUE3</accession>
<dbReference type="KEGG" id="lsn:LSA_09980"/>
<dbReference type="InterPro" id="IPR014965">
    <property type="entry name" value="Amino_acid_metab_prot_put"/>
</dbReference>
<dbReference type="EMBL" id="CP002461">
    <property type="protein sequence ID" value="AEN99397.1"/>
    <property type="molecule type" value="Genomic_DNA"/>
</dbReference>
<dbReference type="eggNOG" id="ENOG5032U9W">
    <property type="taxonomic scope" value="Bacteria"/>
</dbReference>